<reference evidence="3 4" key="1">
    <citation type="submission" date="2018-04" db="EMBL/GenBank/DDBJ databases">
        <title>The genome of golden apple snail Pomacea canaliculata provides insight into stress tolerance and invasive adaptation.</title>
        <authorList>
            <person name="Liu C."/>
            <person name="Liu B."/>
            <person name="Ren Y."/>
            <person name="Zhang Y."/>
            <person name="Wang H."/>
            <person name="Li S."/>
            <person name="Jiang F."/>
            <person name="Yin L."/>
            <person name="Zhang G."/>
            <person name="Qian W."/>
            <person name="Fan W."/>
        </authorList>
    </citation>
    <scope>NUCLEOTIDE SEQUENCE [LARGE SCALE GENOMIC DNA]</scope>
    <source>
        <strain evidence="3">SZHN2017</strain>
        <tissue evidence="3">Muscle</tissue>
    </source>
</reference>
<dbReference type="AlphaFoldDB" id="A0A2T7NZH7"/>
<dbReference type="PANTHER" id="PTHR23250:SF3">
    <property type="entry name" value="FISH-EGG LECTIN-LIKE ISOFORM X1-RELATED"/>
    <property type="match status" value="1"/>
</dbReference>
<sequence length="319" mass="35342">MQLLLLQSRLRKEHSRIGTYQAALTTGTSWTLVPGLLKQLDVGRNIVVGVNSENEILYRKDIKGQNPTGLDWVQLDGRLKHVTVSPNGAIWGISPDNLVYFRDGISVQNPAGTSWQQVDGSFTQISAGPSGVWGVNANDDIFYREGTYGGHVTVGSRWTQVEGKLAYITSGSGVVLGVDREEKTYRRTEISEGNPKVYIFFILLDLSFDWKTFAALIGYRTSALSLKTVALTTLLSTPLHDDDDGEKEHGINIDMCTYSQHTDTVIPSQTAGHAMSQSKQERHEPSIVINTPTATHLLTCVEENTTKISKRFDNDRTDR</sequence>
<dbReference type="Proteomes" id="UP000245119">
    <property type="component" value="Linkage Group LG8"/>
</dbReference>
<keyword evidence="1" id="KW-0430">Lectin</keyword>
<dbReference type="PANTHER" id="PTHR23250">
    <property type="entry name" value="DYSFERLIN-RELATED"/>
    <property type="match status" value="1"/>
</dbReference>
<dbReference type="OrthoDB" id="166585at2759"/>
<protein>
    <submittedName>
        <fullName evidence="3">Uncharacterized protein</fullName>
    </submittedName>
</protein>
<dbReference type="Gene3D" id="2.115.10.10">
    <property type="entry name" value="Tachylectin 2"/>
    <property type="match status" value="1"/>
</dbReference>
<comment type="caution">
    <text evidence="3">The sequence shown here is derived from an EMBL/GenBank/DDBJ whole genome shotgun (WGS) entry which is preliminary data.</text>
</comment>
<proteinExistence type="inferred from homology"/>
<evidence type="ECO:0000313" key="3">
    <source>
        <dbReference type="EMBL" id="PVD26568.1"/>
    </source>
</evidence>
<dbReference type="InterPro" id="IPR051513">
    <property type="entry name" value="Tectonin_beta-prop"/>
</dbReference>
<dbReference type="EMBL" id="PZQS01000008">
    <property type="protein sequence ID" value="PVD26568.1"/>
    <property type="molecule type" value="Genomic_DNA"/>
</dbReference>
<name>A0A2T7NZH7_POMCA</name>
<dbReference type="SMART" id="SM00706">
    <property type="entry name" value="TECPR"/>
    <property type="match status" value="4"/>
</dbReference>
<accession>A0A2T7NZH7</accession>
<evidence type="ECO:0000313" key="4">
    <source>
        <dbReference type="Proteomes" id="UP000245119"/>
    </source>
</evidence>
<keyword evidence="4" id="KW-1185">Reference proteome</keyword>
<organism evidence="3 4">
    <name type="scientific">Pomacea canaliculata</name>
    <name type="common">Golden apple snail</name>
    <dbReference type="NCBI Taxonomy" id="400727"/>
    <lineage>
        <taxon>Eukaryota</taxon>
        <taxon>Metazoa</taxon>
        <taxon>Spiralia</taxon>
        <taxon>Lophotrochozoa</taxon>
        <taxon>Mollusca</taxon>
        <taxon>Gastropoda</taxon>
        <taxon>Caenogastropoda</taxon>
        <taxon>Architaenioglossa</taxon>
        <taxon>Ampullarioidea</taxon>
        <taxon>Ampullariidae</taxon>
        <taxon>Pomacea</taxon>
    </lineage>
</organism>
<dbReference type="InterPro" id="IPR006624">
    <property type="entry name" value="Beta-propeller_rpt_TECPR"/>
</dbReference>
<dbReference type="Pfam" id="PF19193">
    <property type="entry name" value="Tectonin"/>
    <property type="match status" value="1"/>
</dbReference>
<evidence type="ECO:0000256" key="1">
    <source>
        <dbReference type="ARBA" id="ARBA00022734"/>
    </source>
</evidence>
<dbReference type="GO" id="GO:0030246">
    <property type="term" value="F:carbohydrate binding"/>
    <property type="evidence" value="ECO:0007669"/>
    <property type="project" value="UniProtKB-KW"/>
</dbReference>
<gene>
    <name evidence="3" type="ORF">C0Q70_14245</name>
</gene>
<evidence type="ECO:0000256" key="2">
    <source>
        <dbReference type="ARBA" id="ARBA00038331"/>
    </source>
</evidence>
<comment type="similarity">
    <text evidence="2">Belongs to the tectonin family.</text>
</comment>